<gene>
    <name evidence="1" type="ORF">BMJ33_16975</name>
    <name evidence="2" type="ORF">EMEDMD4_1340001</name>
</gene>
<protein>
    <submittedName>
        <fullName evidence="2">Uncharacterized protein</fullName>
    </submittedName>
</protein>
<dbReference type="AlphaFoldDB" id="A0A508WRL9"/>
<reference evidence="1" key="1">
    <citation type="submission" date="2017-04" db="EMBL/GenBank/DDBJ databases">
        <authorList>
            <person name="Porter S."/>
            <person name="Friesen M.L."/>
            <person name="Faber-Hammond J."/>
        </authorList>
    </citation>
    <scope>NUCLEOTIDE SEQUENCE</scope>
    <source>
        <strain evidence="1">Str16</strain>
    </source>
</reference>
<evidence type="ECO:0000313" key="2">
    <source>
        <dbReference type="EMBL" id="VTZ60155.1"/>
    </source>
</evidence>
<evidence type="ECO:0000313" key="4">
    <source>
        <dbReference type="Proteomes" id="UP001190825"/>
    </source>
</evidence>
<dbReference type="EMBL" id="CABFNB010000040">
    <property type="protein sequence ID" value="VTZ60155.1"/>
    <property type="molecule type" value="Genomic_DNA"/>
</dbReference>
<dbReference type="RefSeq" id="WP_028055299.1">
    <property type="nucleotide sequence ID" value="NZ_CABFNB010000040.1"/>
</dbReference>
<name>A0A508WRL9_9HYPH</name>
<dbReference type="Proteomes" id="UP001190825">
    <property type="component" value="Unassembled WGS sequence"/>
</dbReference>
<reference evidence="2 3" key="3">
    <citation type="submission" date="2019-06" db="EMBL/GenBank/DDBJ databases">
        <authorList>
            <person name="Le Quere A."/>
            <person name="Colella S."/>
        </authorList>
    </citation>
    <scope>NUCLEOTIDE SEQUENCE [LARGE SCALE GENOMIC DNA]</scope>
    <source>
        <strain evidence="2">EmedicaeMD41</strain>
    </source>
</reference>
<evidence type="ECO:0000313" key="3">
    <source>
        <dbReference type="Proteomes" id="UP000507954"/>
    </source>
</evidence>
<dbReference type="Proteomes" id="UP000507954">
    <property type="component" value="Unassembled WGS sequence"/>
</dbReference>
<sequence length="94" mass="9999">MGNVSTAKVTIIAPAGQVEEMLRQVLTPAEREAVKLEAFTEPVDPLSAERHGEYEVARVVLEYLAAAAASGVTYDVMKKIAAAAIAKFGPKNVK</sequence>
<keyword evidence="4" id="KW-1185">Reference proteome</keyword>
<proteinExistence type="predicted"/>
<accession>A0A508WRL9</accession>
<dbReference type="EMBL" id="NBUC01000079">
    <property type="protein sequence ID" value="PLU02621.1"/>
    <property type="molecule type" value="Genomic_DNA"/>
</dbReference>
<organism evidence="2 3">
    <name type="scientific">Sinorhizobium medicae</name>
    <dbReference type="NCBI Taxonomy" id="110321"/>
    <lineage>
        <taxon>Bacteria</taxon>
        <taxon>Pseudomonadati</taxon>
        <taxon>Pseudomonadota</taxon>
        <taxon>Alphaproteobacteria</taxon>
        <taxon>Hyphomicrobiales</taxon>
        <taxon>Rhizobiaceae</taxon>
        <taxon>Sinorhizobium/Ensifer group</taxon>
        <taxon>Sinorhizobium</taxon>
    </lineage>
</organism>
<evidence type="ECO:0000313" key="1">
    <source>
        <dbReference type="EMBL" id="PLU02621.1"/>
    </source>
</evidence>
<reference evidence="1 4" key="2">
    <citation type="journal article" date="2018" name="FEMS Microbiol. Ecol.">
        <title>Co-invading symbiotic mutualists of Medicago polymorpha retain high ancestral diversity and contain diverse accessory genomes.</title>
        <authorList>
            <person name="Porter S.S."/>
            <person name="Faber-Hammond J.J."/>
            <person name="Friesen M.L."/>
        </authorList>
    </citation>
    <scope>NUCLEOTIDE SEQUENCE [LARGE SCALE GENOMIC DNA]</scope>
    <source>
        <strain evidence="1 4">Str16</strain>
    </source>
</reference>